<dbReference type="AlphaFoldDB" id="A0AA43TPS3"/>
<keyword evidence="3" id="KW-1185">Reference proteome</keyword>
<feature type="region of interest" description="Disordered" evidence="1">
    <location>
        <begin position="215"/>
        <end position="273"/>
    </location>
</feature>
<comment type="caution">
    <text evidence="2">The sequence shown here is derived from an EMBL/GenBank/DDBJ whole genome shotgun (WGS) entry which is preliminary data.</text>
</comment>
<feature type="compositionally biased region" description="Polar residues" evidence="1">
    <location>
        <begin position="239"/>
        <end position="253"/>
    </location>
</feature>
<feature type="compositionally biased region" description="Polar residues" evidence="1">
    <location>
        <begin position="122"/>
        <end position="140"/>
    </location>
</feature>
<evidence type="ECO:0000256" key="1">
    <source>
        <dbReference type="SAM" id="MobiDB-lite"/>
    </source>
</evidence>
<dbReference type="EMBL" id="JAPUFD010000004">
    <property type="protein sequence ID" value="MDI1486841.1"/>
    <property type="molecule type" value="Genomic_DNA"/>
</dbReference>
<name>A0AA43TPS3_9LECA</name>
<feature type="region of interest" description="Disordered" evidence="1">
    <location>
        <begin position="112"/>
        <end position="151"/>
    </location>
</feature>
<accession>A0AA43TPS3</accession>
<proteinExistence type="predicted"/>
<organism evidence="2 3">
    <name type="scientific">Ramalina farinacea</name>
    <dbReference type="NCBI Taxonomy" id="258253"/>
    <lineage>
        <taxon>Eukaryota</taxon>
        <taxon>Fungi</taxon>
        <taxon>Dikarya</taxon>
        <taxon>Ascomycota</taxon>
        <taxon>Pezizomycotina</taxon>
        <taxon>Lecanoromycetes</taxon>
        <taxon>OSLEUM clade</taxon>
        <taxon>Lecanoromycetidae</taxon>
        <taxon>Lecanorales</taxon>
        <taxon>Lecanorineae</taxon>
        <taxon>Ramalinaceae</taxon>
        <taxon>Ramalina</taxon>
    </lineage>
</organism>
<dbReference type="Proteomes" id="UP001161017">
    <property type="component" value="Unassembled WGS sequence"/>
</dbReference>
<reference evidence="2" key="1">
    <citation type="journal article" date="2023" name="Genome Biol. Evol.">
        <title>First Whole Genome Sequence and Flow Cytometry Genome Size Data for the Lichen-Forming Fungus Ramalina farinacea (Ascomycota).</title>
        <authorList>
            <person name="Llewellyn T."/>
            <person name="Mian S."/>
            <person name="Hill R."/>
            <person name="Leitch I.J."/>
            <person name="Gaya E."/>
        </authorList>
    </citation>
    <scope>NUCLEOTIDE SEQUENCE</scope>
    <source>
        <strain evidence="2">LIQ254RAFAR</strain>
    </source>
</reference>
<protein>
    <submittedName>
        <fullName evidence="2">Uncharacterized protein</fullName>
    </submittedName>
</protein>
<gene>
    <name evidence="2" type="ORF">OHK93_006103</name>
</gene>
<evidence type="ECO:0000313" key="3">
    <source>
        <dbReference type="Proteomes" id="UP001161017"/>
    </source>
</evidence>
<feature type="compositionally biased region" description="Polar residues" evidence="1">
    <location>
        <begin position="215"/>
        <end position="228"/>
    </location>
</feature>
<sequence>MLLDGLIDKELPSMPSLEPLMHEQVAYMASLPPFAFEEGRRPSSPWTCPVDNCVDDEADQEHSESLGCESSLVKRKPGQFDMACEDDFLYKQPATIPVEQIPLSLSPSVVKQPAVGKRRPSQLASPPQNRTPLRQMSSLSDPEWQDPGYGIQSGARWEHSFKSYETVPTQRLLCQEAAASPFSSSQKMASAPSPTSPTSPRAIISNVRSAWSNISSGPSRFRSPSMNSERWAHRGPSRRQISAPVTMTSNSDPASRRKLQSWPGSSTAARASPKRYLHKLLRKEVHDDHALIAADLLAQAEAQSVDPTLRSYWSDDSSDG</sequence>
<evidence type="ECO:0000313" key="2">
    <source>
        <dbReference type="EMBL" id="MDI1486841.1"/>
    </source>
</evidence>